<protein>
    <submittedName>
        <fullName evidence="1">Uncharacterized protein</fullName>
    </submittedName>
</protein>
<dbReference type="STRING" id="1094466.KQS_04935"/>
<dbReference type="PATRIC" id="fig|1094466.5.peg.965"/>
<reference evidence="2" key="2">
    <citation type="submission" date="2012-03" db="EMBL/GenBank/DDBJ databases">
        <title>Complete genome sequence of Flavobacterium indicum GPTSA100-9T, isolated from warm spring water.</title>
        <authorList>
            <person name="Barbier P."/>
            <person name="Houel A."/>
            <person name="Loux V."/>
            <person name="Poulain J."/>
            <person name="Bernardet J.-F."/>
            <person name="Touchon M."/>
            <person name="Duchaud E."/>
        </authorList>
    </citation>
    <scope>NUCLEOTIDE SEQUENCE [LARGE SCALE GENOMIC DNA]</scope>
    <source>
        <strain evidence="2">DSM 17447 / CIP 109464 / GPTSA100-9</strain>
    </source>
</reference>
<dbReference type="AlphaFoldDB" id="H8XUH0"/>
<evidence type="ECO:0000313" key="2">
    <source>
        <dbReference type="Proteomes" id="UP000007599"/>
    </source>
</evidence>
<gene>
    <name evidence="1" type="ordered locus">KQS_04935</name>
</gene>
<dbReference type="OrthoDB" id="1377061at2"/>
<proteinExistence type="predicted"/>
<evidence type="ECO:0000313" key="1">
    <source>
        <dbReference type="EMBL" id="CCG52953.1"/>
    </source>
</evidence>
<organism evidence="1 2">
    <name type="scientific">Flavobacterium indicum (strain DSM 17447 / CIP 109464 / GPTSA100-9)</name>
    <dbReference type="NCBI Taxonomy" id="1094466"/>
    <lineage>
        <taxon>Bacteria</taxon>
        <taxon>Pseudomonadati</taxon>
        <taxon>Bacteroidota</taxon>
        <taxon>Flavobacteriia</taxon>
        <taxon>Flavobacteriales</taxon>
        <taxon>Flavobacteriaceae</taxon>
        <taxon>Flavobacterium</taxon>
    </lineage>
</organism>
<accession>H8XUH0</accession>
<dbReference type="RefSeq" id="WP_014388094.1">
    <property type="nucleotide sequence ID" value="NC_017025.1"/>
</dbReference>
<reference evidence="1 2" key="1">
    <citation type="journal article" date="2012" name="J. Bacteriol.">
        <title>Complete Genome Sequence of Flavobacterium indicum GPSTA100-9T, Isolated from Warm Spring Water.</title>
        <authorList>
            <person name="Barbier P."/>
            <person name="Houel A."/>
            <person name="Loux V."/>
            <person name="Poulain J."/>
            <person name="Bernardet J.F."/>
            <person name="Touchon M."/>
            <person name="Duchaud E."/>
        </authorList>
    </citation>
    <scope>NUCLEOTIDE SEQUENCE [LARGE SCALE GENOMIC DNA]</scope>
    <source>
        <strain evidence="2">DSM 17447 / CIP 109464 / GPTSA100-9</strain>
    </source>
</reference>
<dbReference type="Proteomes" id="UP000007599">
    <property type="component" value="Chromosome I"/>
</dbReference>
<keyword evidence="2" id="KW-1185">Reference proteome</keyword>
<name>H8XUH0_FLAIG</name>
<dbReference type="EMBL" id="HE774682">
    <property type="protein sequence ID" value="CCG52953.1"/>
    <property type="molecule type" value="Genomic_DNA"/>
</dbReference>
<dbReference type="KEGG" id="fin:KQS_04935"/>
<sequence length="114" mass="13019">MKKIIAVVISVLLIFYFLNHFFTKSMIVGTYVSNDNARIDGPNKGDTLILLENNTFRSQTWGKGTYKLEGSSITINYNYELGKASYQMGVRRNSSLQPKLVFDFDLESCFEKVD</sequence>
<dbReference type="HOGENOM" id="CLU_2117419_0_0_10"/>